<dbReference type="Pfam" id="PF01189">
    <property type="entry name" value="Methyltr_RsmB-F"/>
    <property type="match status" value="1"/>
</dbReference>
<evidence type="ECO:0000256" key="2">
    <source>
        <dbReference type="ARBA" id="ARBA00022679"/>
    </source>
</evidence>
<protein>
    <recommendedName>
        <fullName evidence="6">SAM-dependent MTase RsmB/NOP-type domain-containing protein</fullName>
    </recommendedName>
</protein>
<evidence type="ECO:0000256" key="3">
    <source>
        <dbReference type="ARBA" id="ARBA00022691"/>
    </source>
</evidence>
<dbReference type="PANTHER" id="PTHR22807">
    <property type="entry name" value="NOP2 YEAST -RELATED NOL1/NOP2/FMU SUN DOMAIN-CONTAINING"/>
    <property type="match status" value="1"/>
</dbReference>
<keyword evidence="3 5" id="KW-0949">S-adenosyl-L-methionine</keyword>
<comment type="similarity">
    <text evidence="5">Belongs to the class I-like SAM-binding methyltransferase superfamily. RsmB/NOP family.</text>
</comment>
<comment type="caution">
    <text evidence="5">Lacks conserved residue(s) required for the propagation of feature annotation.</text>
</comment>
<comment type="caution">
    <text evidence="7">The sequence shown here is derived from an EMBL/GenBank/DDBJ whole genome shotgun (WGS) entry which is preliminary data.</text>
</comment>
<dbReference type="CDD" id="cd02440">
    <property type="entry name" value="AdoMet_MTases"/>
    <property type="match status" value="1"/>
</dbReference>
<dbReference type="PANTHER" id="PTHR22807:SF53">
    <property type="entry name" value="RIBOSOMAL RNA SMALL SUBUNIT METHYLTRANSFERASE B-RELATED"/>
    <property type="match status" value="1"/>
</dbReference>
<keyword evidence="1 5" id="KW-0489">Methyltransferase</keyword>
<evidence type="ECO:0000313" key="7">
    <source>
        <dbReference type="EMBL" id="MBY4796835.1"/>
    </source>
</evidence>
<dbReference type="PRINTS" id="PR02008">
    <property type="entry name" value="RCMTFAMILY"/>
</dbReference>
<dbReference type="RefSeq" id="WP_222198563.1">
    <property type="nucleotide sequence ID" value="NZ_JAIMFO010000004.1"/>
</dbReference>
<dbReference type="InterPro" id="IPR001678">
    <property type="entry name" value="MeTrfase_RsmB-F_NOP2_dom"/>
</dbReference>
<gene>
    <name evidence="7" type="ORF">K6V98_00420</name>
</gene>
<dbReference type="PROSITE" id="PS51686">
    <property type="entry name" value="SAM_MT_RSMB_NOP"/>
    <property type="match status" value="1"/>
</dbReference>
<proteinExistence type="inferred from homology"/>
<evidence type="ECO:0000256" key="4">
    <source>
        <dbReference type="ARBA" id="ARBA00022884"/>
    </source>
</evidence>
<reference evidence="7 8" key="1">
    <citation type="submission" date="2021-08" db="EMBL/GenBank/DDBJ databases">
        <title>Collinsella faecalis sp. nov. isolated from swine faeces.</title>
        <authorList>
            <person name="Oh B.S."/>
            <person name="Lee J.H."/>
        </authorList>
    </citation>
    <scope>NUCLEOTIDE SEQUENCE [LARGE SCALE GENOMIC DNA]</scope>
    <source>
        <strain evidence="7 8">AGMB00827</strain>
    </source>
</reference>
<dbReference type="SUPFAM" id="SSF53335">
    <property type="entry name" value="S-adenosyl-L-methionine-dependent methyltransferases"/>
    <property type="match status" value="1"/>
</dbReference>
<keyword evidence="8" id="KW-1185">Reference proteome</keyword>
<feature type="active site" description="Nucleophile" evidence="5">
    <location>
        <position position="397"/>
    </location>
</feature>
<dbReference type="InterPro" id="IPR035926">
    <property type="entry name" value="NusB-like_sf"/>
</dbReference>
<accession>A0ABS7MKB2</accession>
<dbReference type="EMBL" id="JAIMFO010000004">
    <property type="protein sequence ID" value="MBY4796835.1"/>
    <property type="molecule type" value="Genomic_DNA"/>
</dbReference>
<evidence type="ECO:0000256" key="1">
    <source>
        <dbReference type="ARBA" id="ARBA00022603"/>
    </source>
</evidence>
<sequence>MSGLSPARKAALAILEQASFRGVHVQDVLADTHLLSGLDSRDAAFARRLALGTVATSGCIHELLDRFLRSPKSLSRRVRIALQLAAFDLLYLGREPQVGVSQGVELVRSRARAATGLANAVLRRVAEQRKAFFSASDVAKHRRQSVMKARLAGLPTWLFDAIEASVGLEAASDLAACQLDPAPLSAYVHDVSWSGFEPVAGLAEPCCEVGGSELVGAYAISDMQALLTSDPFLAGRVIVTDLHAQRVARSALRPGSLLEIGAGRGNKTYVLASLAKRSHIAREHIAIDISAYRCRMNRDRLARAGLGESVQVYAGDACALDTVLADHDRAAGGVSAFDTVLIDAPCSGTGTMRRHPEIPWRLDQKAIAHDLPALQGRLLEAAAKRVAVGGLLIYATCSVLSSENDEVIQAFLESNAGRGWHLAWSWQTCPAPGAFDGHFAAGLVRDEI</sequence>
<dbReference type="InterPro" id="IPR029063">
    <property type="entry name" value="SAM-dependent_MTases_sf"/>
</dbReference>
<dbReference type="InterPro" id="IPR049560">
    <property type="entry name" value="MeTrfase_RsmB-F_NOP2_cat"/>
</dbReference>
<evidence type="ECO:0000313" key="8">
    <source>
        <dbReference type="Proteomes" id="UP000700908"/>
    </source>
</evidence>
<feature type="binding site" evidence="5">
    <location>
        <position position="316"/>
    </location>
    <ligand>
        <name>S-adenosyl-L-methionine</name>
        <dbReference type="ChEBI" id="CHEBI:59789"/>
    </ligand>
</feature>
<dbReference type="Proteomes" id="UP000700908">
    <property type="component" value="Unassembled WGS sequence"/>
</dbReference>
<dbReference type="Gene3D" id="3.40.50.150">
    <property type="entry name" value="Vaccinia Virus protein VP39"/>
    <property type="match status" value="1"/>
</dbReference>
<organism evidence="7 8">
    <name type="scientific">Collinsella ureilytica</name>
    <dbReference type="NCBI Taxonomy" id="2869515"/>
    <lineage>
        <taxon>Bacteria</taxon>
        <taxon>Bacillati</taxon>
        <taxon>Actinomycetota</taxon>
        <taxon>Coriobacteriia</taxon>
        <taxon>Coriobacteriales</taxon>
        <taxon>Coriobacteriaceae</taxon>
        <taxon>Collinsella</taxon>
    </lineage>
</organism>
<feature type="binding site" evidence="5">
    <location>
        <position position="343"/>
    </location>
    <ligand>
        <name>S-adenosyl-L-methionine</name>
        <dbReference type="ChEBI" id="CHEBI:59789"/>
    </ligand>
</feature>
<dbReference type="SUPFAM" id="SSF48013">
    <property type="entry name" value="NusB-like"/>
    <property type="match status" value="1"/>
</dbReference>
<dbReference type="InterPro" id="IPR006027">
    <property type="entry name" value="NusB_RsmB_TIM44"/>
</dbReference>
<keyword evidence="4 5" id="KW-0694">RNA-binding</keyword>
<keyword evidence="2 5" id="KW-0808">Transferase</keyword>
<evidence type="ECO:0000256" key="5">
    <source>
        <dbReference type="PROSITE-ProRule" id="PRU01023"/>
    </source>
</evidence>
<dbReference type="Gene3D" id="1.10.940.10">
    <property type="entry name" value="NusB-like"/>
    <property type="match status" value="1"/>
</dbReference>
<name>A0ABS7MKB2_9ACTN</name>
<feature type="binding site" evidence="5">
    <location>
        <position position="288"/>
    </location>
    <ligand>
        <name>S-adenosyl-L-methionine</name>
        <dbReference type="ChEBI" id="CHEBI:59789"/>
    </ligand>
</feature>
<dbReference type="InterPro" id="IPR023267">
    <property type="entry name" value="RCMT"/>
</dbReference>
<evidence type="ECO:0000259" key="6">
    <source>
        <dbReference type="PROSITE" id="PS51686"/>
    </source>
</evidence>
<feature type="domain" description="SAM-dependent MTase RsmB/NOP-type" evidence="6">
    <location>
        <begin position="256"/>
        <end position="446"/>
    </location>
</feature>
<dbReference type="Pfam" id="PF01029">
    <property type="entry name" value="NusB"/>
    <property type="match status" value="1"/>
</dbReference>